<gene>
    <name evidence="5" type="ORF">GCM10023338_23640</name>
</gene>
<evidence type="ECO:0000256" key="2">
    <source>
        <dbReference type="SAM" id="SignalP"/>
    </source>
</evidence>
<feature type="signal peptide" evidence="2">
    <location>
        <begin position="1"/>
        <end position="22"/>
    </location>
</feature>
<dbReference type="SMART" id="SM01359">
    <property type="entry name" value="A2M_N_2"/>
    <property type="match status" value="1"/>
</dbReference>
<dbReference type="InterPro" id="IPR051802">
    <property type="entry name" value="YfhM-like"/>
</dbReference>
<sequence length="1594" mass="181656">MKLFKKSLLAASLSMLPMFAYAQVESINLAKFNDQETITVFFDSPQVFKTDQLQNLFKVEKYDYDDWQRKPDTQGQWHLSKDGYRLSYYPVSAGDYHIRSGDFKDKNNDEYSEYIYLGKDSEAVRLMGRGPVMPLSQGTLPLEMIGTDEVDIEYFKIDNLPKFLDQYYIGSNIDRWDLNRAVKEMTAEGIFRYKIPNNVPRETKSFHNVPVDKNIQSGAYIVTVSPAGQIDRTLDTRILFITDMGLHARLYPNETVIVGNYFSSGKPVDGAVIEVWRNEKGQLKITEDLCMFDYGICEIKQKLSRDDIVVAKYGNEISILPLKEIALDLNDFAVDGKVYNDQVAYIYSNRELYRPGESVPVNIILRDQDGKALPQQPINIKLINPENKVVYENTLDAITEGFYSTYIYTNPDDKTGRWRIEARTDATSSKPNGELTLFIEEFMPERMELTLSGVKDNYDMKDSIDLKVDSRYLFGAPAKNNDYTVQGKLTVNRTPFVAHKDWYVGKTSFPSQFIPDEIQYDQQLNADGHANYPLYLGLEGPLAQNISAVLGLKADVTVMDGGTSGISRSFKTNFWPTQPVPVIRPMFGKDDLSYGSNAQFEIFTANMAGNLGNAELKLTLRYKDNACTWVYNPNSGWDCHENYNYQIREQKIIKTNRDIVEYSISPNSWGNYILEVEDLSSGMVTEYPFSAAWNNTSSGQLPAVKPNALALSTNKATYKTGETIKLTIDAPFAGNLTLMMEGSELLYSKNLDVKQGKNSISIPMDKNWNRHDLYLSGLLLSKTKQNDIVRSLGLIPIHLNRLDRKLEPKLSFDAIALPDHKTTVKIEVPNISKKEQLYATVSITDQGILNIMSGDTESIFDAFFKHRKYQVDVIDYYNRLFKRGAYSMLVPKFGGDGEVQGNDSTGDNITEMKTVSLMSRLISLDDKGRGEITFDLPDFNGEAKVVVKVFSKDRMGEFDQQMTIRAPIIADMITPKFIRVGDETNLSLSLHNMSGKNDDVKVTIESQQFDVKLDETITLNDGEGTYRLVPISLPAFTNFAEVELAIDSDDYQAKRTYRIGTNPLSVKTTEYDRNLLNKNKVWQRPVNSNLYDKGFTENFTVSHHPFINVLSYTDGLFSYPYGCTEQTTSRAFPWLFKSNQLLNAQKKAVYTDYVKNQRINQGIVPTLEYEAWEKEMMRDTVKRLLDRQRSDGGFAFWSSGDSYFPSSVYALDFLTQLAKQDPSLVPQGNLKKGFEYVKNRLTETYKTHTNSGSYYLGENNLNNLSYGIWLLAREGQIFSADIAFMAQFDQIISPLSRVYLAGSNLILSDQKAARQYLANLNFMDWQRNFGTYQTKVSALALSIDVLNQMATRGLLTDSGLAQKLNMDLMNALNHKEYFSTQERYALIKIGMATPEDQTEVSMKLNDQSKTVLTNQPILINGVQSISANEDLFYEYQISGYPKKVVDSRAFNTKFNKSYWMNNTQNTVNVGDRFVVYLTIKSEKNLPNALLVDYIPTGFTLVNPNLLTDNLDEFYEQYNLTELTRSVLENEEYRFDRYVAAFNLKAGQEYRFAYILEAQVPGEYQMPVTILEDMYIPELRNLMIEPQVLKINAQQ</sequence>
<keyword evidence="2" id="KW-0732">Signal</keyword>
<dbReference type="SMART" id="SM01360">
    <property type="entry name" value="A2M"/>
    <property type="match status" value="1"/>
</dbReference>
<evidence type="ECO:0000313" key="6">
    <source>
        <dbReference type="Proteomes" id="UP001500631"/>
    </source>
</evidence>
<dbReference type="SMART" id="SM01419">
    <property type="entry name" value="Thiol-ester_cl"/>
    <property type="match status" value="1"/>
</dbReference>
<comment type="similarity">
    <text evidence="1">Belongs to the protease inhibitor I39 (alpha-2-macroglobulin) family. Bacterial alpha-2-macroglobulin subfamily.</text>
</comment>
<dbReference type="RefSeq" id="WP_345668213.1">
    <property type="nucleotide sequence ID" value="NZ_BAABKE010000011.1"/>
</dbReference>
<keyword evidence="6" id="KW-1185">Reference proteome</keyword>
<comment type="caution">
    <text evidence="5">The sequence shown here is derived from an EMBL/GenBank/DDBJ whole genome shotgun (WGS) entry which is preliminary data.</text>
</comment>
<dbReference type="InterPro" id="IPR041246">
    <property type="entry name" value="Bact_MG10"/>
</dbReference>
<dbReference type="Pfam" id="PF17973">
    <property type="entry name" value="bMG10"/>
    <property type="match status" value="1"/>
</dbReference>
<dbReference type="Pfam" id="PF01835">
    <property type="entry name" value="MG2"/>
    <property type="match status" value="1"/>
</dbReference>
<dbReference type="Pfam" id="PF07703">
    <property type="entry name" value="A2M_BRD"/>
    <property type="match status" value="1"/>
</dbReference>
<feature type="chain" id="PRO_5045316094" evidence="2">
    <location>
        <begin position="23"/>
        <end position="1594"/>
    </location>
</feature>
<feature type="domain" description="Alpha-2-macroglobulin" evidence="4">
    <location>
        <begin position="916"/>
        <end position="1004"/>
    </location>
</feature>
<dbReference type="Pfam" id="PF17962">
    <property type="entry name" value="bMG6"/>
    <property type="match status" value="1"/>
</dbReference>
<protein>
    <submittedName>
        <fullName evidence="5">Alpha-2-macroglobulin</fullName>
    </submittedName>
</protein>
<evidence type="ECO:0000313" key="5">
    <source>
        <dbReference type="EMBL" id="GAA5104235.1"/>
    </source>
</evidence>
<dbReference type="Proteomes" id="UP001500631">
    <property type="component" value="Unassembled WGS sequence"/>
</dbReference>
<dbReference type="CDD" id="cd02891">
    <property type="entry name" value="A2M_like"/>
    <property type="match status" value="1"/>
</dbReference>
<name>A0ABP9MY48_9GAMM</name>
<evidence type="ECO:0000256" key="1">
    <source>
        <dbReference type="ARBA" id="ARBA00010556"/>
    </source>
</evidence>
<feature type="domain" description="Alpha-2-macroglobulin bait region" evidence="3">
    <location>
        <begin position="709"/>
        <end position="851"/>
    </location>
</feature>
<dbReference type="InterPro" id="IPR008930">
    <property type="entry name" value="Terpenoid_cyclase/PrenylTrfase"/>
</dbReference>
<dbReference type="InterPro" id="IPR041462">
    <property type="entry name" value="Bact_A2M_MG6"/>
</dbReference>
<dbReference type="InterPro" id="IPR002890">
    <property type="entry name" value="MG2"/>
</dbReference>
<organism evidence="5 6">
    <name type="scientific">Wohlfahrtiimonas larvae</name>
    <dbReference type="NCBI Taxonomy" id="1157986"/>
    <lineage>
        <taxon>Bacteria</taxon>
        <taxon>Pseudomonadati</taxon>
        <taxon>Pseudomonadota</taxon>
        <taxon>Gammaproteobacteria</taxon>
        <taxon>Cardiobacteriales</taxon>
        <taxon>Ignatzschineriaceae</taxon>
        <taxon>Wohlfahrtiimonas</taxon>
    </lineage>
</organism>
<dbReference type="PANTHER" id="PTHR40094">
    <property type="entry name" value="ALPHA-2-MACROGLOBULIN HOMOLOG"/>
    <property type="match status" value="1"/>
</dbReference>
<dbReference type="EMBL" id="BAABKE010000011">
    <property type="protein sequence ID" value="GAA5104235.1"/>
    <property type="molecule type" value="Genomic_DNA"/>
</dbReference>
<dbReference type="PANTHER" id="PTHR40094:SF1">
    <property type="entry name" value="UBIQUITIN DOMAIN-CONTAINING PROTEIN"/>
    <property type="match status" value="1"/>
</dbReference>
<dbReference type="InterPro" id="IPR011625">
    <property type="entry name" value="A2M_N_BRD"/>
</dbReference>
<proteinExistence type="inferred from homology"/>
<accession>A0ABP9MY48</accession>
<dbReference type="Pfam" id="PF00207">
    <property type="entry name" value="A2M"/>
    <property type="match status" value="1"/>
</dbReference>
<dbReference type="InterPro" id="IPR047565">
    <property type="entry name" value="Alpha-macroglob_thiol-ester_cl"/>
</dbReference>
<dbReference type="SUPFAM" id="SSF48239">
    <property type="entry name" value="Terpenoid cyclases/Protein prenyltransferases"/>
    <property type="match status" value="1"/>
</dbReference>
<dbReference type="Pfam" id="PF17972">
    <property type="entry name" value="bMG5"/>
    <property type="match status" value="1"/>
</dbReference>
<dbReference type="InterPro" id="IPR001599">
    <property type="entry name" value="Macroglobln_a2"/>
</dbReference>
<dbReference type="Gene3D" id="2.60.40.1930">
    <property type="match status" value="1"/>
</dbReference>
<evidence type="ECO:0000259" key="3">
    <source>
        <dbReference type="SMART" id="SM01359"/>
    </source>
</evidence>
<evidence type="ECO:0000259" key="4">
    <source>
        <dbReference type="SMART" id="SM01360"/>
    </source>
</evidence>
<dbReference type="InterPro" id="IPR041203">
    <property type="entry name" value="Bact_A2M_MG5"/>
</dbReference>
<reference evidence="6" key="1">
    <citation type="journal article" date="2019" name="Int. J. Syst. Evol. Microbiol.">
        <title>The Global Catalogue of Microorganisms (GCM) 10K type strain sequencing project: providing services to taxonomists for standard genome sequencing and annotation.</title>
        <authorList>
            <consortium name="The Broad Institute Genomics Platform"/>
            <consortium name="The Broad Institute Genome Sequencing Center for Infectious Disease"/>
            <person name="Wu L."/>
            <person name="Ma J."/>
        </authorList>
    </citation>
    <scope>NUCLEOTIDE SEQUENCE [LARGE SCALE GENOMIC DNA]</scope>
    <source>
        <strain evidence="6">JCM 18424</strain>
    </source>
</reference>
<dbReference type="Gene3D" id="1.50.10.20">
    <property type="match status" value="1"/>
</dbReference>